<dbReference type="Pfam" id="PF01593">
    <property type="entry name" value="Amino_oxidase"/>
    <property type="match status" value="1"/>
</dbReference>
<dbReference type="EMBL" id="JANCYW010000016">
    <property type="protein sequence ID" value="KAK4538165.1"/>
    <property type="molecule type" value="Genomic_DNA"/>
</dbReference>
<evidence type="ECO:0000313" key="2">
    <source>
        <dbReference type="EMBL" id="KAK4538165.1"/>
    </source>
</evidence>
<reference evidence="2 3" key="1">
    <citation type="submission" date="2022-07" db="EMBL/GenBank/DDBJ databases">
        <title>Genome-wide signatures of adaptation to extreme environments.</title>
        <authorList>
            <person name="Cho C.H."/>
            <person name="Yoon H.S."/>
        </authorList>
    </citation>
    <scope>NUCLEOTIDE SEQUENCE [LARGE SCALE GENOMIC DNA]</scope>
    <source>
        <strain evidence="2 3">DBV 063 E5</strain>
    </source>
</reference>
<keyword evidence="3" id="KW-1185">Reference proteome</keyword>
<dbReference type="InterPro" id="IPR002937">
    <property type="entry name" value="Amino_oxidase"/>
</dbReference>
<feature type="domain" description="Amine oxidase" evidence="1">
    <location>
        <begin position="78"/>
        <end position="562"/>
    </location>
</feature>
<gene>
    <name evidence="2" type="ORF">CDCA_CDCA16G4190</name>
</gene>
<dbReference type="SUPFAM" id="SSF51905">
    <property type="entry name" value="FAD/NAD(P)-binding domain"/>
    <property type="match status" value="1"/>
</dbReference>
<sequence length="568" mass="61261">MGFVWVLGGVDQWRARNGCAGNGSGRWVGRCWLERGGSGFCGAAGRARRRPPRKVSVRARTLLATERPQRVVVVGAGMAGMSSAITLLREYGWDPSRVRIVEASDAPGGRMRTDRHAGGFLLDRGFQVVVEAYPDQRQLLAGGVDDMAWQRLRLQPFMAGATVRIAPYPHVYVGDPLRSVPSDVLETLRAPFASVGDKARVGVARLRAGLLERGRADALLRPWPHSRAPSAASSAMEPTAAEWLQPFSREFTGAFFAPFYRGIFLDELSHISARMFRYIFHMFAVGAAALPDNGEGIAALPQQLARTLRDEFGVSIEYGKRVSALNSFGAQEAVILAVDAASAADLLDAYAATGGGQAATSPSIPAVVRELRDEAADGRGGERQRVSTCVYFAGDGDVPPAEAVARPRALIINADQNADNDRADAKVSRYRLNHICFPSAVARSYAPAGQYLVSCTVVETATPAPLDPLDGDLRPGGPLEQAVRLQLRRWLNDTRLVDSWRFLRAYRVRGAQPRQRLDNQPFVRPAESAALVPGKLYVCGDWCDTPTVNGAVASGRRAAAALAADTSA</sequence>
<name>A0AAV9J1G9_CYACA</name>
<dbReference type="InterPro" id="IPR036188">
    <property type="entry name" value="FAD/NAD-bd_sf"/>
</dbReference>
<dbReference type="AlphaFoldDB" id="A0AAV9J1G9"/>
<dbReference type="Proteomes" id="UP001301350">
    <property type="component" value="Unassembled WGS sequence"/>
</dbReference>
<organism evidence="2 3">
    <name type="scientific">Cyanidium caldarium</name>
    <name type="common">Red alga</name>
    <dbReference type="NCBI Taxonomy" id="2771"/>
    <lineage>
        <taxon>Eukaryota</taxon>
        <taxon>Rhodophyta</taxon>
        <taxon>Bangiophyceae</taxon>
        <taxon>Cyanidiales</taxon>
        <taxon>Cyanidiaceae</taxon>
        <taxon>Cyanidium</taxon>
    </lineage>
</organism>
<evidence type="ECO:0000313" key="3">
    <source>
        <dbReference type="Proteomes" id="UP001301350"/>
    </source>
</evidence>
<dbReference type="PANTHER" id="PTHR42841">
    <property type="entry name" value="AMINE OXIDASE"/>
    <property type="match status" value="1"/>
</dbReference>
<dbReference type="GO" id="GO:0016491">
    <property type="term" value="F:oxidoreductase activity"/>
    <property type="evidence" value="ECO:0007669"/>
    <property type="project" value="InterPro"/>
</dbReference>
<accession>A0AAV9J1G9</accession>
<comment type="caution">
    <text evidence="2">The sequence shown here is derived from an EMBL/GenBank/DDBJ whole genome shotgun (WGS) entry which is preliminary data.</text>
</comment>
<evidence type="ECO:0000259" key="1">
    <source>
        <dbReference type="Pfam" id="PF01593"/>
    </source>
</evidence>
<dbReference type="Gene3D" id="3.50.50.60">
    <property type="entry name" value="FAD/NAD(P)-binding domain"/>
    <property type="match status" value="2"/>
</dbReference>
<protein>
    <recommendedName>
        <fullName evidence="1">Amine oxidase domain-containing protein</fullName>
    </recommendedName>
</protein>
<proteinExistence type="predicted"/>